<sequence>MHSNTTPNCPFIAAPITRSWAKSALNTPVLLFFKRHTRLFLGNLLLLLTAFGMIAQPAMAQTQTQRVYATTQTNAVDITGIGLCALCGVNNPGNAVDVTGNFLQTSSQISAPVVLSVLGQVTVSQTLIFPAGQLPTGSTPAVVKIGAGDALSLALAGSISVQAYNGNTPVGSPAPVTNALLNLLASGNQAEVFIPAPGAAYDRVRVSIRADLLSALVNINVYAAYYNTPATGTINCNTPIDVLYGVNGTLAGVGSVTNAPNAVDGNVATFAQMFSAVSTTLADSYTQLTAVYPGLSKAGDSVRIVTSNAGALLSAQLLNAITIVTYNQGTVVDSLTGSSALLKIDLLSGGSGPQTLTFASSGVFDHIQVRFGAIVSGLATLNVNEIQRFSPSPATTGGSVVKTTCLGTPITLSVSNPDNVNYNYTWYDSTQTTVVGSGSSFQAPAATAGAFRYYVSASLKTCSASESAKALVTVLVNNFATAADITVPPTTAVCANTASITPTATNPSGTATFKWYKDINKTTQITDGLVEGAISYAIDAATGKLTITGLTAPSTTFYVSITDSTHCENQAGALASATVTVGTSPLPPVTASSVSGIVNQPITLTASAPGGTIEWYTDTTLAPVATGPSYNVGPFPTPGVHTYFVGVRLAGGCSSARIRVDVTVTTAGTPVSCNAATQQASGTTLGCVLCSINNPTFSVDSDPANFTQLSVPVGLLGGAAFQQLIFPQPGAALDSIRFDLEFPGGLADVSLLGGVVLTVANGTTVVARDTLTQLLHLTLLTSTRGYVTIPARGVFDRVEVKMTGTLNLLNAVNIYGARIISPNPTTLVRNVQACVGSTATLTATPAPGTSVQWYADSTTTTALGPNPYTTPVLNTAGTVTYWAQVIGTNGCANPDRIPVVVTVNTLATAADINIADTTLGCVSNTAVLKPTATTVLDSVFTWYKDANKTTAITNGLTEGAVHYALDSVGNLTITGLALGNYTYYVAVSGSNRCENAAGALKPAVVSIVNAPAGPVVTGTVVVATGQQATLTASPVPGAVINWYADSTTTTIAGTGTSFVVGPFSNPGIYSYFAAVSIPGACSSARVRVNVEVTGPVIPSPDCNVPTTQVSGTTLGCVLCSVQNPTNDIDSSQTNFTRLNIPVGLLGGSVYQQLIFPNPGAAGDSIRLTMAASGGLADVSLLGGVVITQYNGTTAVKADTLADLLTLRLLSGQQFSATVAATGTYDRVEVKLTGLANLLNSIDIYGARILYPNPTISGTDDTVCVNQKATLAVTPAAGTTVRWYADSTSTTVLSSQNTYTTDTLRTPGKVTYYVQVVGANNCANPGRIAVNVVVNPLATAADINLADTTLGCVSNVALLKPTSTTVTNPVFTWYKDANKTTAITNGLTEGAVHYALDSVGNLSITGLAQGNYTYYVAVSGTGRCENAAGALKRAVVSVVNAPATPVVTGTVVVATGQQATLTASPVPGAVINWYADSTTTTIAGTGTSFVVGPFNNPGTYSYFAAVSIPGACSSARVRVNVEVTGPVIPSPDCNVPTSQTSGTTLGCILCSVQNPTNDIDSSQTNFTRLNIPVGLLGGSVFQKLIFPNPGAAGDSIRLTMAAPGGLADVSLFGGVVITQYNGTTAVKADTLADLLTLRLLSGQQFSATVAATGTYDRVEVKLTGLANLLNSIDIYGARILYPNPTISGTGDTVCVNQKATLSVTPAAGTTVRWYASATSTTVLSSQNTYTTDTLRTPGTVTYYVQAVGANNCANPDRVPVNVTVSPAPVVPGPDQTLNLCPGTSAALAVTNPNNQLTYNWYNVATGGTKLNADSGYVFNVPNITKDTTFYVEAVSTCGAVSPRQAFHIVISASLSAPVVTPNPDSVNIGTQAVLKATSNAANVVFTWYGSQTGNDSLFTGPIYAPPTRNTPGTVTYWVKASINGSCSSIRVPAVVVYGTFNTPTPVPCEGATTQTIGGSGLLVLGNVYNPQLAVDNDASTAASLVINLGVLNAEVWEKAGFNGLSAPGDTVRVLLSDPGVVLSASLLGGVQLTTYNGNAPQDSVTVSDPLVKLSLLSNGTQAIAEFVPTKPFDAVQVKLKSGLVGALTEIGFNYAQRALAKPAVQAAQVAVCAGSTATLNVQNPVAGITYRWYTSNGTYLTGKDGAALTTGALTADTSFFVEAFRNGCASAARTQVAVKVAAAPVAPTVQSNDVKVCPGSDAVLAIANPLAGYTYNWYNVATGGTKLNADSGFTYKVVNVTAAATYYVEAFNDSCNTTSATRTAVNVSTAATLPAPTVTPNPDTVVVNQQPVFTASASTANAQFYWFATQTATDTLFKGAQFAAPASATVGTKTYWVVAAIPGGSCSSARVPVTAVTITDRQDPVPCEGASSFTIGGSGLLVLGNVYNPQLAVDNSANTYSSLVIDLGILNASVWERAFFNGVSTPGDTVKVMVTNPGQVLSAALLASLQLTSYNGTTAGDSVLVSNPLVNINLLSGGRSALLSFVPTKPFTGVEVKLKSGIAGALTEVGFNYAQRAIVQPTVQVTNSSICKGQQATLKVVNPAAGVTYGWYDSNGNHLLDSIAYLTSPTLDSGTYTYTVRAMRNNCSGAASLPATVTVYGTPATPVATKDSVTTCVNTPVTLSVNAVPGVNFNWYDAATGGAKLASNTNTYTTPANLAVGTYKFYVEGVNANNCANAGARAVITLMVTNAATAADINVTDQNICAGDTARLTPTSATVQNPVFKWYANPDKTGPITQGVSAAGVLTISGLAQGTYTYYVSVSSAGNCENAAGDLKAAHVTVNKRSAAADVIARDTTICAKTTVTLTASSTTVTNPVFKWYKEATLQTLLFTGASYTTPVITANTTYYVTVEGSNSCANAAGTAKAVNVNLTSVQTPTISASNTNICAGDSVVLSVQNPVNTLTYRWYNVATGGTALFTGPVYIARNLTVSTDFYVQASAGSCSDTTRVKISIGVGTAPTPVLVASNVTTCQNNPGTLMILNPDNALTYKWYTTPTGGTAIFTGPVFITPPLAATTTYYVEAVGDITKCGAPSARTAGTVTVVPAPPAPVVTPASINTCTGSSVTLTVQSPQTGIRYQWSDIDGNLLFTGTSYTFNADSSTTYYVRAVIGGSCTTCGGCGGPRTAIPIKVNTAPATPTVTATSLSVCAGGSVTLSIQNPVAGTTYKWFSAATGGTQLGTGTTFSTGPLAVTTDFYAEASNGTCASPVRAKVTVSVGTAPTPVLESNALTVCTGSTATLRVISPANNITYKWYTVPTGGTSVFTGPIYTTGPLTTTTDFYVEATGDPAQCGNPSARVKATVTVTSAPAAPEVTATSLRTCAGTGVTVSVKNAQPGFIYRWYDAATGGTLLFTGEVYNIPVVNSTTTYYVQANIGTGCSSATRTGVTVNVDPAPAMPTVAANNLTICIGGTATFSIQNPDPALTYNWYSAPANGTLLATGTSYTTGPLTTTTTFYVAAVNNKGCGSSRAGVTATVITTIDAPLADPKTTCAGQTITLSVKNSITGVIYKWYTAPTGGTPVFIGANYTITPAANATYYLEAATSGGCVSASRTAVNVTVNAAPAVPAVANATLQTCQGQTVTLNVQSPNAALTYKWYTTATGGTAISTGSSFTTPPVTANAMYYVEATNANGCPSATRTAVSVQLINAPAAPTVTGNENGICPGKTATLTASSTTPGVTFNWYTTPTGGTPTFVGPVFTTPALNTTTTYYVEAASASGGCTGVGARTTAIVSMLQPLATPNVVATSITATSVTFSWNAVPGAVRYEVTLDNGATFIAPSTGPNGTSHTVINLQPNQLLKFGVRAIGSSDCQTSALGSVTCTTSNPQGNNIFIPNLFSPNGDGVNDVLYVYGTAIAQLEFRVYNQWGQLVFTSKDQRQGWDGTMSGQKQPVGVYVYIVRATMQDGQIITKKGNVTLMR</sequence>
<proteinExistence type="predicted"/>
<dbReference type="Proteomes" id="UP000190367">
    <property type="component" value="Unassembled WGS sequence"/>
</dbReference>
<dbReference type="PROSITE" id="PS50853">
    <property type="entry name" value="FN3"/>
    <property type="match status" value="1"/>
</dbReference>
<dbReference type="InterPro" id="IPR013783">
    <property type="entry name" value="Ig-like_fold"/>
</dbReference>
<dbReference type="SMART" id="SM00060">
    <property type="entry name" value="FN3"/>
    <property type="match status" value="2"/>
</dbReference>
<feature type="transmembrane region" description="Helical" evidence="1">
    <location>
        <begin position="39"/>
        <end position="59"/>
    </location>
</feature>
<name>A0A1T4RAT8_9BACT</name>
<dbReference type="RefSeq" id="WP_143312909.1">
    <property type="nucleotide sequence ID" value="NZ_FUWZ01000002.1"/>
</dbReference>
<dbReference type="InterPro" id="IPR003599">
    <property type="entry name" value="Ig_sub"/>
</dbReference>
<dbReference type="SMART" id="SM00409">
    <property type="entry name" value="IG"/>
    <property type="match status" value="9"/>
</dbReference>
<feature type="domain" description="Fibronectin type-III" evidence="2">
    <location>
        <begin position="3734"/>
        <end position="3821"/>
    </location>
</feature>
<evidence type="ECO:0000313" key="4">
    <source>
        <dbReference type="Proteomes" id="UP000190367"/>
    </source>
</evidence>
<dbReference type="InterPro" id="IPR044023">
    <property type="entry name" value="Ig_7"/>
</dbReference>
<keyword evidence="1" id="KW-0472">Membrane</keyword>
<accession>A0A1T4RAT8</accession>
<dbReference type="OrthoDB" id="1236981at2"/>
<dbReference type="Pfam" id="PF19081">
    <property type="entry name" value="Ig_7"/>
    <property type="match status" value="26"/>
</dbReference>
<dbReference type="EMBL" id="FUWZ01000002">
    <property type="protein sequence ID" value="SKA12808.1"/>
    <property type="molecule type" value="Genomic_DNA"/>
</dbReference>
<dbReference type="Gene3D" id="2.60.40.10">
    <property type="entry name" value="Immunoglobulins"/>
    <property type="match status" value="1"/>
</dbReference>
<dbReference type="InterPro" id="IPR003961">
    <property type="entry name" value="FN3_dom"/>
</dbReference>
<gene>
    <name evidence="3" type="ORF">SAMN04488128_102973</name>
</gene>
<keyword evidence="1" id="KW-0812">Transmembrane</keyword>
<dbReference type="Pfam" id="PF13585">
    <property type="entry name" value="CHU_C"/>
    <property type="match status" value="1"/>
</dbReference>
<reference evidence="4" key="1">
    <citation type="submission" date="2017-02" db="EMBL/GenBank/DDBJ databases">
        <authorList>
            <person name="Varghese N."/>
            <person name="Submissions S."/>
        </authorList>
    </citation>
    <scope>NUCLEOTIDE SEQUENCE [LARGE SCALE GENOMIC DNA]</scope>
    <source>
        <strain evidence="4">DSM 22224</strain>
    </source>
</reference>
<dbReference type="NCBIfam" id="TIGR04131">
    <property type="entry name" value="Bac_Flav_CTERM"/>
    <property type="match status" value="1"/>
</dbReference>
<dbReference type="CDD" id="cd00063">
    <property type="entry name" value="FN3"/>
    <property type="match status" value="1"/>
</dbReference>
<dbReference type="InterPro" id="IPR026341">
    <property type="entry name" value="T9SS_type_B"/>
</dbReference>
<protein>
    <submittedName>
        <fullName evidence="3">Gliding motility-associated C-terminal domain-containing protein</fullName>
    </submittedName>
</protein>
<evidence type="ECO:0000313" key="3">
    <source>
        <dbReference type="EMBL" id="SKA12808.1"/>
    </source>
</evidence>
<dbReference type="STRING" id="634771.SAMN04488128_102973"/>
<evidence type="ECO:0000256" key="1">
    <source>
        <dbReference type="SAM" id="Phobius"/>
    </source>
</evidence>
<evidence type="ECO:0000259" key="2">
    <source>
        <dbReference type="PROSITE" id="PS50853"/>
    </source>
</evidence>
<keyword evidence="4" id="KW-1185">Reference proteome</keyword>
<organism evidence="3 4">
    <name type="scientific">Chitinophaga eiseniae</name>
    <dbReference type="NCBI Taxonomy" id="634771"/>
    <lineage>
        <taxon>Bacteria</taxon>
        <taxon>Pseudomonadati</taxon>
        <taxon>Bacteroidota</taxon>
        <taxon>Chitinophagia</taxon>
        <taxon>Chitinophagales</taxon>
        <taxon>Chitinophagaceae</taxon>
        <taxon>Chitinophaga</taxon>
    </lineage>
</organism>
<dbReference type="InterPro" id="IPR036116">
    <property type="entry name" value="FN3_sf"/>
</dbReference>
<dbReference type="SUPFAM" id="SSF49265">
    <property type="entry name" value="Fibronectin type III"/>
    <property type="match status" value="1"/>
</dbReference>
<keyword evidence="1" id="KW-1133">Transmembrane helix</keyword>